<keyword evidence="3" id="KW-1185">Reference proteome</keyword>
<evidence type="ECO:0000313" key="2">
    <source>
        <dbReference type="EMBL" id="ERN19894.1"/>
    </source>
</evidence>
<protein>
    <submittedName>
        <fullName evidence="2">Uncharacterized protein</fullName>
    </submittedName>
</protein>
<dbReference type="AlphaFoldDB" id="U5DBI6"/>
<dbReference type="HOGENOM" id="CLU_2161819_0_0_1"/>
<organism evidence="2 3">
    <name type="scientific">Amborella trichopoda</name>
    <dbReference type="NCBI Taxonomy" id="13333"/>
    <lineage>
        <taxon>Eukaryota</taxon>
        <taxon>Viridiplantae</taxon>
        <taxon>Streptophyta</taxon>
        <taxon>Embryophyta</taxon>
        <taxon>Tracheophyta</taxon>
        <taxon>Spermatophyta</taxon>
        <taxon>Magnoliopsida</taxon>
        <taxon>Amborellales</taxon>
        <taxon>Amborellaceae</taxon>
        <taxon>Amborella</taxon>
    </lineage>
</organism>
<evidence type="ECO:0000256" key="1">
    <source>
        <dbReference type="SAM" id="MobiDB-lite"/>
    </source>
</evidence>
<feature type="compositionally biased region" description="Polar residues" evidence="1">
    <location>
        <begin position="1"/>
        <end position="12"/>
    </location>
</feature>
<dbReference type="EMBL" id="KI392062">
    <property type="protein sequence ID" value="ERN19894.1"/>
    <property type="molecule type" value="Genomic_DNA"/>
</dbReference>
<dbReference type="Gramene" id="ERN19894">
    <property type="protein sequence ID" value="ERN19894"/>
    <property type="gene ID" value="AMTR_s00071p00071270"/>
</dbReference>
<dbReference type="Proteomes" id="UP000017836">
    <property type="component" value="Unassembled WGS sequence"/>
</dbReference>
<accession>U5DBI6</accession>
<feature type="compositionally biased region" description="Basic and acidic residues" evidence="1">
    <location>
        <begin position="56"/>
        <end position="68"/>
    </location>
</feature>
<sequence>MAAGNARQTKSSGGEHPLREATSAEIEVPALKGERGRWGSIGTKGPLGPDGSSKGGAERESWSEDCARQRISPPSLNAYVGKGRLHVAPAAQGAMMLLEPGLEIMHAKVAQ</sequence>
<reference evidence="3" key="1">
    <citation type="journal article" date="2013" name="Science">
        <title>The Amborella genome and the evolution of flowering plants.</title>
        <authorList>
            <consortium name="Amborella Genome Project"/>
        </authorList>
    </citation>
    <scope>NUCLEOTIDE SEQUENCE [LARGE SCALE GENOMIC DNA]</scope>
</reference>
<feature type="region of interest" description="Disordered" evidence="1">
    <location>
        <begin position="1"/>
        <end position="77"/>
    </location>
</feature>
<name>U5DBI6_AMBTC</name>
<proteinExistence type="predicted"/>
<gene>
    <name evidence="2" type="ORF">AMTR_s00071p00071270</name>
</gene>
<evidence type="ECO:0000313" key="3">
    <source>
        <dbReference type="Proteomes" id="UP000017836"/>
    </source>
</evidence>